<protein>
    <submittedName>
        <fullName evidence="1">Uncharacterized protein</fullName>
    </submittedName>
</protein>
<dbReference type="Proteomes" id="UP000033865">
    <property type="component" value="Unassembled WGS sequence"/>
</dbReference>
<reference evidence="1 2" key="1">
    <citation type="journal article" date="2015" name="Nature">
        <title>rRNA introns, odd ribosomes, and small enigmatic genomes across a large radiation of phyla.</title>
        <authorList>
            <person name="Brown C.T."/>
            <person name="Hug L.A."/>
            <person name="Thomas B.C."/>
            <person name="Sharon I."/>
            <person name="Castelle C.J."/>
            <person name="Singh A."/>
            <person name="Wilkins M.J."/>
            <person name="Williams K.H."/>
            <person name="Banfield J.F."/>
        </authorList>
    </citation>
    <scope>NUCLEOTIDE SEQUENCE [LARGE SCALE GENOMIC DNA]</scope>
</reference>
<dbReference type="AlphaFoldDB" id="A0A0G2AVT6"/>
<dbReference type="EMBL" id="LCRN01000004">
    <property type="protein sequence ID" value="KKW37024.1"/>
    <property type="molecule type" value="Genomic_DNA"/>
</dbReference>
<evidence type="ECO:0000313" key="2">
    <source>
        <dbReference type="Proteomes" id="UP000033865"/>
    </source>
</evidence>
<proteinExistence type="predicted"/>
<comment type="caution">
    <text evidence="1">The sequence shown here is derived from an EMBL/GenBank/DDBJ whole genome shotgun (WGS) entry which is preliminary data.</text>
</comment>
<sequence length="61" mass="7404">MYTIKQKEREALREISEIVQTLDQQDTLEKQEFNEAKSSVRKAQYLINLILDRWEEERTFA</sequence>
<organism evidence="1 2">
    <name type="scientific">Candidatus Uhrbacteria bacterium GW2011_GWC2_53_7</name>
    <dbReference type="NCBI Taxonomy" id="1618986"/>
    <lineage>
        <taxon>Bacteria</taxon>
        <taxon>Candidatus Uhriibacteriota</taxon>
    </lineage>
</organism>
<accession>A0A0G2AVT6</accession>
<name>A0A0G2AVT6_9BACT</name>
<evidence type="ECO:0000313" key="1">
    <source>
        <dbReference type="EMBL" id="KKW37024.1"/>
    </source>
</evidence>
<gene>
    <name evidence="1" type="ORF">UY82_C0004G0019</name>
</gene>